<dbReference type="InterPro" id="IPR016161">
    <property type="entry name" value="Ald_DH/histidinol_DH"/>
</dbReference>
<accession>A0A0C2MGC5</accession>
<dbReference type="Gene3D" id="3.40.309.10">
    <property type="entry name" value="Aldehyde Dehydrogenase, Chain A, domain 2"/>
    <property type="match status" value="1"/>
</dbReference>
<dbReference type="PANTHER" id="PTHR11699">
    <property type="entry name" value="ALDEHYDE DEHYDROGENASE-RELATED"/>
    <property type="match status" value="1"/>
</dbReference>
<protein>
    <submittedName>
        <fullName evidence="5">Succinate-semialdehyde dehydrogenase [NADP(+)] GabD</fullName>
    </submittedName>
</protein>
<dbReference type="AlphaFoldDB" id="A0A0C2MGC5"/>
<evidence type="ECO:0000259" key="4">
    <source>
        <dbReference type="Pfam" id="PF00171"/>
    </source>
</evidence>
<dbReference type="PROSITE" id="PS00687">
    <property type="entry name" value="ALDEHYDE_DEHYDR_GLU"/>
    <property type="match status" value="1"/>
</dbReference>
<dbReference type="EMBL" id="JWZT01005476">
    <property type="protein sequence ID" value="KII60741.1"/>
    <property type="molecule type" value="Genomic_DNA"/>
</dbReference>
<dbReference type="Pfam" id="PF00171">
    <property type="entry name" value="Aldedh"/>
    <property type="match status" value="1"/>
</dbReference>
<comment type="similarity">
    <text evidence="3">Belongs to the aldehyde dehydrogenase family.</text>
</comment>
<evidence type="ECO:0000256" key="1">
    <source>
        <dbReference type="ARBA" id="ARBA00023002"/>
    </source>
</evidence>
<reference evidence="5 6" key="1">
    <citation type="journal article" date="2014" name="Genome Biol. Evol.">
        <title>The genome of the myxosporean Thelohanellus kitauei shows adaptations to nutrient acquisition within its fish host.</title>
        <authorList>
            <person name="Yang Y."/>
            <person name="Xiong J."/>
            <person name="Zhou Z."/>
            <person name="Huo F."/>
            <person name="Miao W."/>
            <person name="Ran C."/>
            <person name="Liu Y."/>
            <person name="Zhang J."/>
            <person name="Feng J."/>
            <person name="Wang M."/>
            <person name="Wang M."/>
            <person name="Wang L."/>
            <person name="Yao B."/>
        </authorList>
    </citation>
    <scope>NUCLEOTIDE SEQUENCE [LARGE SCALE GENOMIC DNA]</scope>
    <source>
        <strain evidence="5">Wuqing</strain>
    </source>
</reference>
<organism evidence="5 6">
    <name type="scientific">Thelohanellus kitauei</name>
    <name type="common">Myxosporean</name>
    <dbReference type="NCBI Taxonomy" id="669202"/>
    <lineage>
        <taxon>Eukaryota</taxon>
        <taxon>Metazoa</taxon>
        <taxon>Cnidaria</taxon>
        <taxon>Myxozoa</taxon>
        <taxon>Myxosporea</taxon>
        <taxon>Bivalvulida</taxon>
        <taxon>Platysporina</taxon>
        <taxon>Myxobolidae</taxon>
        <taxon>Thelohanellus</taxon>
    </lineage>
</organism>
<dbReference type="InterPro" id="IPR015590">
    <property type="entry name" value="Aldehyde_DH_dom"/>
</dbReference>
<evidence type="ECO:0000256" key="2">
    <source>
        <dbReference type="PROSITE-ProRule" id="PRU10007"/>
    </source>
</evidence>
<dbReference type="SUPFAM" id="SSF53720">
    <property type="entry name" value="ALDH-like"/>
    <property type="match status" value="1"/>
</dbReference>
<dbReference type="InterPro" id="IPR016162">
    <property type="entry name" value="Ald_DH_N"/>
</dbReference>
<feature type="active site" evidence="2">
    <location>
        <position position="218"/>
    </location>
</feature>
<dbReference type="InterPro" id="IPR029510">
    <property type="entry name" value="Ald_DH_CS_GLU"/>
</dbReference>
<dbReference type="Proteomes" id="UP000031668">
    <property type="component" value="Unassembled WGS sequence"/>
</dbReference>
<keyword evidence="6" id="KW-1185">Reference proteome</keyword>
<proteinExistence type="inferred from homology"/>
<dbReference type="InterPro" id="IPR016163">
    <property type="entry name" value="Ald_DH_C"/>
</dbReference>
<name>A0A0C2MGC5_THEKT</name>
<evidence type="ECO:0000256" key="3">
    <source>
        <dbReference type="RuleBase" id="RU003345"/>
    </source>
</evidence>
<comment type="caution">
    <text evidence="5">The sequence shown here is derived from an EMBL/GenBank/DDBJ whole genome shotgun (WGS) entry which is preliminary data.</text>
</comment>
<evidence type="ECO:0000313" key="6">
    <source>
        <dbReference type="Proteomes" id="UP000031668"/>
    </source>
</evidence>
<keyword evidence="1 3" id="KW-0560">Oxidoreductase</keyword>
<feature type="domain" description="Aldehyde dehydrogenase" evidence="4">
    <location>
        <begin position="80"/>
        <end position="386"/>
    </location>
</feature>
<dbReference type="GO" id="GO:0016620">
    <property type="term" value="F:oxidoreductase activity, acting on the aldehyde or oxo group of donors, NAD or NADP as acceptor"/>
    <property type="evidence" value="ECO:0007669"/>
    <property type="project" value="InterPro"/>
</dbReference>
<evidence type="ECO:0000313" key="5">
    <source>
        <dbReference type="EMBL" id="KII60741.1"/>
    </source>
</evidence>
<dbReference type="OrthoDB" id="310895at2759"/>
<sequence>MNHEDKIESKMLSGCNFINNVFVEPISGKVYERTNPVDGSQICDNFNENKGRVQIHVHKMPKWQSKLLQMLLNIGLELHTTDVLMWFAYETKRVHGQFLSVRGKKKMLVNHKPHGYNSPMCILIRSLGAILGAGCTVVVKPATQTPLTAIKLAMLCKEVGFPPGVINVVTAGESYTPSIGSVFCTNPLVRHISFTGSTTVGKELLAQLASTVKRCTMEMSGNSPAIVFKTADISKCIDKLIASKIFNNGQCCIAPNRIYVQGEIHDEFIRVLIEKISAVKPGNPMDKSTNLSCLVDQKRFDRVHKIVELAQKQGAQLVYQGEKIPECGPYYFPPTVLTGCQTSMDISQIEIFGPVFAIYKYAIHLKRFEHETEVFEEVNKGTSGLGCKSINKQPMFTAKILIKSLGQ</sequence>
<dbReference type="Gene3D" id="3.40.605.10">
    <property type="entry name" value="Aldehyde Dehydrogenase, Chain A, domain 1"/>
    <property type="match status" value="1"/>
</dbReference>
<gene>
    <name evidence="5" type="ORF">RF11_11583</name>
</gene>